<accession>A0A1W6P1S6</accession>
<keyword evidence="3" id="KW-1185">Reference proteome</keyword>
<protein>
    <submittedName>
        <fullName evidence="2">Uncharacterized protein</fullName>
    </submittedName>
</protein>
<dbReference type="STRING" id="92947.BVG79_02033"/>
<dbReference type="KEGG" id="kro:BVG79_02033"/>
<sequence>MKISGIGQALVVAALIAAGGASAQQASGGNYSSYGGATLDWLSPLAISSYEWPFKRGPIAVVAPAAGELATYTLVPCQDLRTQQTTVCSGNQVGTVTTQGLTTIVSGLYGRTFYLGMGGHGIIDANGVQSVLAWNTRGAGAIN</sequence>
<dbReference type="Proteomes" id="UP000242447">
    <property type="component" value="Chromosome"/>
</dbReference>
<reference evidence="2 3" key="1">
    <citation type="submission" date="2017-02" db="EMBL/GenBank/DDBJ databases">
        <title>Ketogulonicigenium robustum SPU B003 Genome sequencing and assembly.</title>
        <authorList>
            <person name="Li Y."/>
            <person name="Liu L."/>
            <person name="Wang C."/>
            <person name="Zhang M."/>
            <person name="Zhang T."/>
            <person name="Zhang Y."/>
        </authorList>
    </citation>
    <scope>NUCLEOTIDE SEQUENCE [LARGE SCALE GENOMIC DNA]</scope>
    <source>
        <strain evidence="2 3">SPU_B003</strain>
    </source>
</reference>
<feature type="signal peptide" evidence="1">
    <location>
        <begin position="1"/>
        <end position="23"/>
    </location>
</feature>
<evidence type="ECO:0000256" key="1">
    <source>
        <dbReference type="SAM" id="SignalP"/>
    </source>
</evidence>
<keyword evidence="1" id="KW-0732">Signal</keyword>
<dbReference type="AlphaFoldDB" id="A0A1W6P1S6"/>
<feature type="chain" id="PRO_5012709829" evidence="1">
    <location>
        <begin position="24"/>
        <end position="143"/>
    </location>
</feature>
<proteinExistence type="predicted"/>
<name>A0A1W6P1S6_9RHOB</name>
<dbReference type="EMBL" id="CP019937">
    <property type="protein sequence ID" value="ARO15373.1"/>
    <property type="molecule type" value="Genomic_DNA"/>
</dbReference>
<dbReference type="OrthoDB" id="7868250at2"/>
<dbReference type="RefSeq" id="WP_085786780.1">
    <property type="nucleotide sequence ID" value="NZ_CP019937.1"/>
</dbReference>
<organism evidence="2 3">
    <name type="scientific">Ketogulonicigenium robustum</name>
    <dbReference type="NCBI Taxonomy" id="92947"/>
    <lineage>
        <taxon>Bacteria</taxon>
        <taxon>Pseudomonadati</taxon>
        <taxon>Pseudomonadota</taxon>
        <taxon>Alphaproteobacteria</taxon>
        <taxon>Rhodobacterales</taxon>
        <taxon>Roseobacteraceae</taxon>
        <taxon>Ketogulonicigenium</taxon>
    </lineage>
</organism>
<gene>
    <name evidence="2" type="ORF">BVG79_02033</name>
</gene>
<evidence type="ECO:0000313" key="3">
    <source>
        <dbReference type="Proteomes" id="UP000242447"/>
    </source>
</evidence>
<evidence type="ECO:0000313" key="2">
    <source>
        <dbReference type="EMBL" id="ARO15373.1"/>
    </source>
</evidence>